<accession>A0A0A8UX28</accession>
<dbReference type="RefSeq" id="WP_045106538.1">
    <property type="nucleotide sequence ID" value="NZ_LN681225.1"/>
</dbReference>
<name>A0A0A8UX28_LEGHA</name>
<dbReference type="EMBL" id="LN681225">
    <property type="protein sequence ID" value="CEK11314.1"/>
    <property type="molecule type" value="Genomic_DNA"/>
</dbReference>
<dbReference type="Proteomes" id="UP000032803">
    <property type="component" value="Chromosome I"/>
</dbReference>
<organism evidence="1 2">
    <name type="scientific">Legionella hackeliae</name>
    <dbReference type="NCBI Taxonomy" id="449"/>
    <lineage>
        <taxon>Bacteria</taxon>
        <taxon>Pseudomonadati</taxon>
        <taxon>Pseudomonadota</taxon>
        <taxon>Gammaproteobacteria</taxon>
        <taxon>Legionellales</taxon>
        <taxon>Legionellaceae</taxon>
        <taxon>Legionella</taxon>
    </lineage>
</organism>
<sequence length="114" mass="12694">MPLIYSAIANTTSNLILDVALQVMRQCYEVKHKHRSELAHCMIDVFKSIPNPEHYRINLSGDVPGNFKLVIYNQAGATINCALSAHKKIVVKRCVSYKTAPLSNSQEISITPPN</sequence>
<keyword evidence="2" id="KW-1185">Reference proteome</keyword>
<dbReference type="PATRIC" id="fig|449.7.peg.164"/>
<dbReference type="AlphaFoldDB" id="A0A0A8UX28"/>
<protein>
    <submittedName>
        <fullName evidence="1">Uncharacterized protein</fullName>
    </submittedName>
</protein>
<dbReference type="HOGENOM" id="CLU_2117952_0_0_6"/>
<evidence type="ECO:0000313" key="1">
    <source>
        <dbReference type="EMBL" id="CEK11314.1"/>
    </source>
</evidence>
<evidence type="ECO:0000313" key="2">
    <source>
        <dbReference type="Proteomes" id="UP000032803"/>
    </source>
</evidence>
<dbReference type="KEGG" id="lha:LHA_2295"/>
<dbReference type="STRING" id="449.LHA_2295"/>
<proteinExistence type="predicted"/>
<reference evidence="2" key="1">
    <citation type="submission" date="2014-09" db="EMBL/GenBank/DDBJ databases">
        <authorList>
            <person name="Gomez-Valero L."/>
        </authorList>
    </citation>
    <scope>NUCLEOTIDE SEQUENCE [LARGE SCALE GENOMIC DNA]</scope>
    <source>
        <strain evidence="2">ATCC35250</strain>
    </source>
</reference>
<gene>
    <name evidence="1" type="ORF">LHA_2295</name>
</gene>